<feature type="compositionally biased region" description="Basic and acidic residues" evidence="1">
    <location>
        <begin position="41"/>
        <end position="52"/>
    </location>
</feature>
<sequence>MLGQPKALVTGAGRLLDEDEESMATQKYAERQPRTPGPEPGRARRGDVRQASEKGWGAAAQMVKAIAEQRGVHHRGHALLYDVVSTLAAEAGDDDIDRLFELAGGLHTNFYEDWYGAGRVERGLRDVERFLDKLEPLNPSIIRYRFPPHARG</sequence>
<gene>
    <name evidence="2" type="ORF">GBAR_LOCUS2729</name>
</gene>
<dbReference type="Gene3D" id="1.20.120.330">
    <property type="entry name" value="Nucleotidyltransferases domain 2"/>
    <property type="match status" value="1"/>
</dbReference>
<name>A0AA35VZ04_GEOBA</name>
<reference evidence="2" key="1">
    <citation type="submission" date="2023-03" db="EMBL/GenBank/DDBJ databases">
        <authorList>
            <person name="Steffen K."/>
            <person name="Cardenas P."/>
        </authorList>
    </citation>
    <scope>NUCLEOTIDE SEQUENCE</scope>
</reference>
<dbReference type="AlphaFoldDB" id="A0AA35VZ04"/>
<organism evidence="2 3">
    <name type="scientific">Geodia barretti</name>
    <name type="common">Barrett's horny sponge</name>
    <dbReference type="NCBI Taxonomy" id="519541"/>
    <lineage>
        <taxon>Eukaryota</taxon>
        <taxon>Metazoa</taxon>
        <taxon>Porifera</taxon>
        <taxon>Demospongiae</taxon>
        <taxon>Heteroscleromorpha</taxon>
        <taxon>Tetractinellida</taxon>
        <taxon>Astrophorina</taxon>
        <taxon>Geodiidae</taxon>
        <taxon>Geodia</taxon>
    </lineage>
</organism>
<protein>
    <submittedName>
        <fullName evidence="2">Uncharacterized protein</fullName>
    </submittedName>
</protein>
<dbReference type="EMBL" id="CASHTH010000378">
    <property type="protein sequence ID" value="CAI7999490.1"/>
    <property type="molecule type" value="Genomic_DNA"/>
</dbReference>
<dbReference type="InterPro" id="IPR010268">
    <property type="entry name" value="PaREP1"/>
</dbReference>
<dbReference type="PANTHER" id="PTHR34237">
    <property type="entry name" value="PAREP8-RELATED"/>
    <property type="match status" value="1"/>
</dbReference>
<accession>A0AA35VZ04</accession>
<evidence type="ECO:0000313" key="3">
    <source>
        <dbReference type="Proteomes" id="UP001174909"/>
    </source>
</evidence>
<evidence type="ECO:0000256" key="1">
    <source>
        <dbReference type="SAM" id="MobiDB-lite"/>
    </source>
</evidence>
<dbReference type="Pfam" id="PF05942">
    <property type="entry name" value="PaREP1"/>
    <property type="match status" value="1"/>
</dbReference>
<dbReference type="Proteomes" id="UP001174909">
    <property type="component" value="Unassembled WGS sequence"/>
</dbReference>
<comment type="caution">
    <text evidence="2">The sequence shown here is derived from an EMBL/GenBank/DDBJ whole genome shotgun (WGS) entry which is preliminary data.</text>
</comment>
<feature type="region of interest" description="Disordered" evidence="1">
    <location>
        <begin position="1"/>
        <end position="54"/>
    </location>
</feature>
<keyword evidence="3" id="KW-1185">Reference proteome</keyword>
<evidence type="ECO:0000313" key="2">
    <source>
        <dbReference type="EMBL" id="CAI7999490.1"/>
    </source>
</evidence>
<proteinExistence type="predicted"/>